<proteinExistence type="predicted"/>
<dbReference type="EMBL" id="QJPH01000203">
    <property type="protein sequence ID" value="PZN82776.1"/>
    <property type="molecule type" value="Genomic_DNA"/>
</dbReference>
<accession>A0A2W4RJH7</accession>
<dbReference type="Proteomes" id="UP000249396">
    <property type="component" value="Unassembled WGS sequence"/>
</dbReference>
<dbReference type="NCBIfam" id="TIGR02574">
    <property type="entry name" value="stabl_TIGR02574"/>
    <property type="match status" value="1"/>
</dbReference>
<organism evidence="1 2">
    <name type="scientific">Candidatus Methylumidiphilus alinenensis</name>
    <dbReference type="NCBI Taxonomy" id="2202197"/>
    <lineage>
        <taxon>Bacteria</taxon>
        <taxon>Pseudomonadati</taxon>
        <taxon>Pseudomonadota</taxon>
        <taxon>Gammaproteobacteria</taxon>
        <taxon>Methylococcales</taxon>
        <taxon>Candidatus Methylumidiphilus</taxon>
    </lineage>
</organism>
<reference evidence="1 2" key="1">
    <citation type="journal article" date="2018" name="Aquat. Microb. Ecol.">
        <title>Gammaproteobacterial methanotrophs dominate.</title>
        <authorList>
            <person name="Rissanen A.J."/>
            <person name="Saarenheimo J."/>
            <person name="Tiirola M."/>
            <person name="Peura S."/>
            <person name="Aalto S.L."/>
            <person name="Karvinen A."/>
            <person name="Nykanen H."/>
        </authorList>
    </citation>
    <scope>NUCLEOTIDE SEQUENCE [LARGE SCALE GENOMIC DNA]</scope>
    <source>
        <strain evidence="1">AMbin10</strain>
    </source>
</reference>
<evidence type="ECO:0000313" key="1">
    <source>
        <dbReference type="EMBL" id="PZN82776.1"/>
    </source>
</evidence>
<dbReference type="InterPro" id="IPR013406">
    <property type="entry name" value="CHP02574_addiction_mod"/>
</dbReference>
<gene>
    <name evidence="1" type="ORF">DM484_05815</name>
</gene>
<protein>
    <submittedName>
        <fullName evidence="1">Addiction module protein</fullName>
    </submittedName>
</protein>
<evidence type="ECO:0000313" key="2">
    <source>
        <dbReference type="Proteomes" id="UP000249396"/>
    </source>
</evidence>
<dbReference type="Pfam" id="PF09720">
    <property type="entry name" value="Unstab_antitox"/>
    <property type="match status" value="1"/>
</dbReference>
<dbReference type="AlphaFoldDB" id="A0A2W4RJH7"/>
<sequence length="76" mass="8655">MPATLQTYGIDRLPFAERIALVQEIWDSIAAEAENHALTLSQRDEIDRRMASHESNPQAAIPWERVEAEALARLNR</sequence>
<comment type="caution">
    <text evidence="1">The sequence shown here is derived from an EMBL/GenBank/DDBJ whole genome shotgun (WGS) entry which is preliminary data.</text>
</comment>
<name>A0A2W4RJH7_9GAMM</name>